<dbReference type="GO" id="GO:0003700">
    <property type="term" value="F:DNA-binding transcription factor activity"/>
    <property type="evidence" value="ECO:0007669"/>
    <property type="project" value="InterPro"/>
</dbReference>
<evidence type="ECO:0000256" key="1">
    <source>
        <dbReference type="ARBA" id="ARBA00009437"/>
    </source>
</evidence>
<dbReference type="EMBL" id="BANJ01000054">
    <property type="protein sequence ID" value="GAO00641.1"/>
    <property type="molecule type" value="Genomic_DNA"/>
</dbReference>
<evidence type="ECO:0000313" key="7">
    <source>
        <dbReference type="Proteomes" id="UP000032683"/>
    </source>
</evidence>
<dbReference type="PROSITE" id="PS50931">
    <property type="entry name" value="HTH_LYSR"/>
    <property type="match status" value="1"/>
</dbReference>
<dbReference type="AlphaFoldDB" id="A0A0D6QCF1"/>
<dbReference type="SUPFAM" id="SSF53850">
    <property type="entry name" value="Periplasmic binding protein-like II"/>
    <property type="match status" value="1"/>
</dbReference>
<comment type="similarity">
    <text evidence="1">Belongs to the LysR transcriptional regulatory family.</text>
</comment>
<keyword evidence="3" id="KW-0238">DNA-binding</keyword>
<accession>A0A0D6QCF1</accession>
<dbReference type="RefSeq" id="WP_048856905.1">
    <property type="nucleotide sequence ID" value="NZ_BANJ01000054.1"/>
</dbReference>
<keyword evidence="2" id="KW-0805">Transcription regulation</keyword>
<gene>
    <name evidence="6" type="ORF">Gxy13693_054_015</name>
</gene>
<protein>
    <submittedName>
        <fullName evidence="6">Transcriptional regulator LysR</fullName>
    </submittedName>
</protein>
<dbReference type="SUPFAM" id="SSF46785">
    <property type="entry name" value="Winged helix' DNA-binding domain"/>
    <property type="match status" value="1"/>
</dbReference>
<feature type="domain" description="HTH lysR-type" evidence="5">
    <location>
        <begin position="1"/>
        <end position="59"/>
    </location>
</feature>
<dbReference type="GO" id="GO:0003677">
    <property type="term" value="F:DNA binding"/>
    <property type="evidence" value="ECO:0007669"/>
    <property type="project" value="UniProtKB-KW"/>
</dbReference>
<dbReference type="InterPro" id="IPR000847">
    <property type="entry name" value="LysR_HTH_N"/>
</dbReference>
<dbReference type="InterPro" id="IPR036388">
    <property type="entry name" value="WH-like_DNA-bd_sf"/>
</dbReference>
<dbReference type="InterPro" id="IPR050950">
    <property type="entry name" value="HTH-type_LysR_regulators"/>
</dbReference>
<dbReference type="Gene3D" id="1.10.10.10">
    <property type="entry name" value="Winged helix-like DNA-binding domain superfamily/Winged helix DNA-binding domain"/>
    <property type="match status" value="1"/>
</dbReference>
<dbReference type="Pfam" id="PF03466">
    <property type="entry name" value="LysR_substrate"/>
    <property type="match status" value="1"/>
</dbReference>
<organism evidence="6 7">
    <name type="scientific">Komagataeibacter xylinus NBRC 13693</name>
    <dbReference type="NCBI Taxonomy" id="1234668"/>
    <lineage>
        <taxon>Bacteria</taxon>
        <taxon>Pseudomonadati</taxon>
        <taxon>Pseudomonadota</taxon>
        <taxon>Alphaproteobacteria</taxon>
        <taxon>Acetobacterales</taxon>
        <taxon>Acetobacteraceae</taxon>
        <taxon>Komagataeibacter</taxon>
    </lineage>
</organism>
<dbReference type="Pfam" id="PF00126">
    <property type="entry name" value="HTH_1"/>
    <property type="match status" value="1"/>
</dbReference>
<sequence length="301" mass="33400">MLHARLLHYLDAIARYGSMRKAGEKLHTASSAINRQVLALEARLGTPIFHRLPRKLVLTPAGEVLLQHVRRTLRDMEQTQKLIDDIKGLRRGDIMIGIMNGPATTILPIVIADLRESCSGIRLHIRIIPQNEIVRDVVSGEVDVGIGFDFSPDPNINVFHTWTCQLGVVVSPGHELAHRKSVSFMDCLAFPMIIGDSAMSIRPHLDVLAARTGVELNPVIETNSVETMRRIVATGHAMTFLTSLDVIAETRTGDLVYVPLKDVDIQSQSLSIITPHDSRNALSAILLERFRSVIDDVLHTR</sequence>
<keyword evidence="4" id="KW-0804">Transcription</keyword>
<dbReference type="GO" id="GO:0005829">
    <property type="term" value="C:cytosol"/>
    <property type="evidence" value="ECO:0007669"/>
    <property type="project" value="TreeGrafter"/>
</dbReference>
<evidence type="ECO:0000256" key="2">
    <source>
        <dbReference type="ARBA" id="ARBA00023015"/>
    </source>
</evidence>
<name>A0A0D6QCF1_KOMXY</name>
<dbReference type="InterPro" id="IPR005119">
    <property type="entry name" value="LysR_subst-bd"/>
</dbReference>
<evidence type="ECO:0000256" key="4">
    <source>
        <dbReference type="ARBA" id="ARBA00023163"/>
    </source>
</evidence>
<dbReference type="Proteomes" id="UP000032683">
    <property type="component" value="Unassembled WGS sequence"/>
</dbReference>
<dbReference type="PANTHER" id="PTHR30419">
    <property type="entry name" value="HTH-TYPE TRANSCRIPTIONAL REGULATOR YBHD"/>
    <property type="match status" value="1"/>
</dbReference>
<evidence type="ECO:0000259" key="5">
    <source>
        <dbReference type="PROSITE" id="PS50931"/>
    </source>
</evidence>
<proteinExistence type="inferred from homology"/>
<dbReference type="InterPro" id="IPR036390">
    <property type="entry name" value="WH_DNA-bd_sf"/>
</dbReference>
<reference evidence="6 7" key="1">
    <citation type="submission" date="2012-11" db="EMBL/GenBank/DDBJ databases">
        <title>Whole genome sequence of Gluconacetobacter xylinus NBRC 13693.</title>
        <authorList>
            <person name="Azuma Y."/>
            <person name="Higashiura N."/>
            <person name="Hirakawa H."/>
            <person name="Matsushita K."/>
        </authorList>
    </citation>
    <scope>NUCLEOTIDE SEQUENCE [LARGE SCALE GENOMIC DNA]</scope>
    <source>
        <strain evidence="6 7">NBRC 13693</strain>
    </source>
</reference>
<dbReference type="Gene3D" id="3.40.190.290">
    <property type="match status" value="1"/>
</dbReference>
<comment type="caution">
    <text evidence="6">The sequence shown here is derived from an EMBL/GenBank/DDBJ whole genome shotgun (WGS) entry which is preliminary data.</text>
</comment>
<evidence type="ECO:0000256" key="3">
    <source>
        <dbReference type="ARBA" id="ARBA00023125"/>
    </source>
</evidence>
<evidence type="ECO:0000313" key="6">
    <source>
        <dbReference type="EMBL" id="GAO00641.1"/>
    </source>
</evidence>
<dbReference type="FunFam" id="1.10.10.10:FF:000001">
    <property type="entry name" value="LysR family transcriptional regulator"/>
    <property type="match status" value="1"/>
</dbReference>